<accession>A0A2J8UME2</accession>
<sequence length="39" mass="4481">MSRPSSRAIYLQRKEYSQNLTSEPALLQHRVEHACGLPL</sequence>
<comment type="caution">
    <text evidence="1">The sequence shown here is derived from an EMBL/GenBank/DDBJ whole genome shotgun (WGS) entry which is preliminary data.</text>
</comment>
<dbReference type="AlphaFoldDB" id="A0A2J8UME2"/>
<evidence type="ECO:0000313" key="1">
    <source>
        <dbReference type="EMBL" id="PNJ46444.1"/>
    </source>
</evidence>
<organism evidence="1">
    <name type="scientific">Pongo abelii</name>
    <name type="common">Sumatran orangutan</name>
    <name type="synonym">Pongo pygmaeus abelii</name>
    <dbReference type="NCBI Taxonomy" id="9601"/>
    <lineage>
        <taxon>Eukaryota</taxon>
        <taxon>Metazoa</taxon>
        <taxon>Chordata</taxon>
        <taxon>Craniata</taxon>
        <taxon>Vertebrata</taxon>
        <taxon>Euteleostomi</taxon>
        <taxon>Mammalia</taxon>
        <taxon>Eutheria</taxon>
        <taxon>Euarchontoglires</taxon>
        <taxon>Primates</taxon>
        <taxon>Haplorrhini</taxon>
        <taxon>Catarrhini</taxon>
        <taxon>Hominidae</taxon>
        <taxon>Pongo</taxon>
    </lineage>
</organism>
<gene>
    <name evidence="1" type="ORF">CR201_G0026916</name>
</gene>
<reference evidence="1" key="1">
    <citation type="submission" date="2017-12" db="EMBL/GenBank/DDBJ databases">
        <title>High-resolution comparative analysis of great ape genomes.</title>
        <authorList>
            <person name="Pollen A."/>
            <person name="Hastie A."/>
            <person name="Hormozdiari F."/>
            <person name="Dougherty M."/>
            <person name="Liu R."/>
            <person name="Chaisson M."/>
            <person name="Hoppe E."/>
            <person name="Hill C."/>
            <person name="Pang A."/>
            <person name="Hillier L."/>
            <person name="Baker C."/>
            <person name="Armstrong J."/>
            <person name="Shendure J."/>
            <person name="Paten B."/>
            <person name="Wilson R."/>
            <person name="Chao H."/>
            <person name="Schneider V."/>
            <person name="Ventura M."/>
            <person name="Kronenberg Z."/>
            <person name="Murali S."/>
            <person name="Gordon D."/>
            <person name="Cantsilieris S."/>
            <person name="Munson K."/>
            <person name="Nelson B."/>
            <person name="Raja A."/>
            <person name="Underwood J."/>
            <person name="Diekhans M."/>
            <person name="Fiddes I."/>
            <person name="Haussler D."/>
            <person name="Eichler E."/>
        </authorList>
    </citation>
    <scope>NUCLEOTIDE SEQUENCE [LARGE SCALE GENOMIC DNA]</scope>
    <source>
        <strain evidence="1">Susie</strain>
    </source>
</reference>
<protein>
    <submittedName>
        <fullName evidence="1">EPS8L3 isoform 4</fullName>
    </submittedName>
</protein>
<name>A0A2J8UME2_PONAB</name>
<dbReference type="EMBL" id="NDHI03003453">
    <property type="protein sequence ID" value="PNJ46444.1"/>
    <property type="molecule type" value="Genomic_DNA"/>
</dbReference>
<proteinExistence type="predicted"/>